<dbReference type="STRING" id="1121117.SAMN02745977_01422"/>
<evidence type="ECO:0000313" key="1">
    <source>
        <dbReference type="EMBL" id="SEN50655.1"/>
    </source>
</evidence>
<dbReference type="AlphaFoldDB" id="A0A1H8H3D7"/>
<dbReference type="EMBL" id="FOCW01000002">
    <property type="protein sequence ID" value="SEN50655.1"/>
    <property type="molecule type" value="Genomic_DNA"/>
</dbReference>
<proteinExistence type="predicted"/>
<evidence type="ECO:0000313" key="2">
    <source>
        <dbReference type="Proteomes" id="UP000199531"/>
    </source>
</evidence>
<reference evidence="1 2" key="1">
    <citation type="submission" date="2016-10" db="EMBL/GenBank/DDBJ databases">
        <authorList>
            <person name="de Groot N.N."/>
        </authorList>
    </citation>
    <scope>NUCLEOTIDE SEQUENCE [LARGE SCALE GENOMIC DNA]</scope>
    <source>
        <strain evidence="1 2">DSM 15123</strain>
    </source>
</reference>
<protein>
    <submittedName>
        <fullName evidence="1">Uncharacterized protein</fullName>
    </submittedName>
</protein>
<accession>A0A1H8H3D7</accession>
<sequence>MSVIKRLLLWLLALLALALVFLLYARPDFMVDVSNLVWSCFGPAPGQ</sequence>
<dbReference type="Proteomes" id="UP000199531">
    <property type="component" value="Unassembled WGS sequence"/>
</dbReference>
<name>A0A1H8H3D7_9BURK</name>
<organism evidence="1 2">
    <name type="scientific">Brachymonas denitrificans DSM 15123</name>
    <dbReference type="NCBI Taxonomy" id="1121117"/>
    <lineage>
        <taxon>Bacteria</taxon>
        <taxon>Pseudomonadati</taxon>
        <taxon>Pseudomonadota</taxon>
        <taxon>Betaproteobacteria</taxon>
        <taxon>Burkholderiales</taxon>
        <taxon>Comamonadaceae</taxon>
        <taxon>Brachymonas</taxon>
    </lineage>
</organism>
<dbReference type="RefSeq" id="WP_200785751.1">
    <property type="nucleotide sequence ID" value="NZ_FOCW01000002.1"/>
</dbReference>
<keyword evidence="2" id="KW-1185">Reference proteome</keyword>
<gene>
    <name evidence="1" type="ORF">SAMN02745977_01422</name>
</gene>